<name>A0A1I8JHP0_9PLAT</name>
<dbReference type="AlphaFoldDB" id="A0A1I8JHP0"/>
<proteinExistence type="predicted"/>
<dbReference type="WBParaSite" id="maker-uti_cns_0047923-snap-gene-0.12-mRNA-1">
    <property type="protein sequence ID" value="maker-uti_cns_0047923-snap-gene-0.12-mRNA-1"/>
    <property type="gene ID" value="maker-uti_cns_0047923-snap-gene-0.12"/>
</dbReference>
<accession>A0A1I8JHP0</accession>
<keyword evidence="1" id="KW-1185">Reference proteome</keyword>
<reference evidence="2" key="1">
    <citation type="submission" date="2016-11" db="UniProtKB">
        <authorList>
            <consortium name="WormBaseParasite"/>
        </authorList>
    </citation>
    <scope>IDENTIFICATION</scope>
</reference>
<dbReference type="Proteomes" id="UP000095280">
    <property type="component" value="Unplaced"/>
</dbReference>
<evidence type="ECO:0000313" key="1">
    <source>
        <dbReference type="Proteomes" id="UP000095280"/>
    </source>
</evidence>
<evidence type="ECO:0000313" key="2">
    <source>
        <dbReference type="WBParaSite" id="maker-uti_cns_0047923-snap-gene-0.12-mRNA-1"/>
    </source>
</evidence>
<protein>
    <submittedName>
        <fullName evidence="2">Uncharacterized protein</fullName>
    </submittedName>
</protein>
<sequence>MLELNSRKLLADFNAILVSIQSSQLKRVHPLLSALTSCLRGFLQNLHRLLSMQQPVSLPILKSPAEVASFR</sequence>
<organism evidence="1 2">
    <name type="scientific">Macrostomum lignano</name>
    <dbReference type="NCBI Taxonomy" id="282301"/>
    <lineage>
        <taxon>Eukaryota</taxon>
        <taxon>Metazoa</taxon>
        <taxon>Spiralia</taxon>
        <taxon>Lophotrochozoa</taxon>
        <taxon>Platyhelminthes</taxon>
        <taxon>Rhabditophora</taxon>
        <taxon>Macrostomorpha</taxon>
        <taxon>Macrostomida</taxon>
        <taxon>Macrostomidae</taxon>
        <taxon>Macrostomum</taxon>
    </lineage>
</organism>